<evidence type="ECO:0000313" key="5">
    <source>
        <dbReference type="Proteomes" id="UP001215598"/>
    </source>
</evidence>
<keyword evidence="2" id="KW-1133">Transmembrane helix</keyword>
<name>A0AAD7HGC4_9AGAR</name>
<keyword evidence="5" id="KW-1185">Reference proteome</keyword>
<feature type="region of interest" description="Disordered" evidence="1">
    <location>
        <begin position="270"/>
        <end position="292"/>
    </location>
</feature>
<accession>A0AAD7HGC4</accession>
<proteinExistence type="predicted"/>
<feature type="compositionally biased region" description="Polar residues" evidence="1">
    <location>
        <begin position="274"/>
        <end position="292"/>
    </location>
</feature>
<evidence type="ECO:0000256" key="1">
    <source>
        <dbReference type="SAM" id="MobiDB-lite"/>
    </source>
</evidence>
<evidence type="ECO:0000256" key="2">
    <source>
        <dbReference type="SAM" id="Phobius"/>
    </source>
</evidence>
<comment type="caution">
    <text evidence="4">The sequence shown here is derived from an EMBL/GenBank/DDBJ whole genome shotgun (WGS) entry which is preliminary data.</text>
</comment>
<organism evidence="4 5">
    <name type="scientific">Mycena metata</name>
    <dbReference type="NCBI Taxonomy" id="1033252"/>
    <lineage>
        <taxon>Eukaryota</taxon>
        <taxon>Fungi</taxon>
        <taxon>Dikarya</taxon>
        <taxon>Basidiomycota</taxon>
        <taxon>Agaricomycotina</taxon>
        <taxon>Agaricomycetes</taxon>
        <taxon>Agaricomycetidae</taxon>
        <taxon>Agaricales</taxon>
        <taxon>Marasmiineae</taxon>
        <taxon>Mycenaceae</taxon>
        <taxon>Mycena</taxon>
    </lineage>
</organism>
<feature type="transmembrane region" description="Helical" evidence="2">
    <location>
        <begin position="207"/>
        <end position="227"/>
    </location>
</feature>
<dbReference type="PANTHER" id="PTHR40465">
    <property type="entry name" value="CHROMOSOME 1, WHOLE GENOME SHOTGUN SEQUENCE"/>
    <property type="match status" value="1"/>
</dbReference>
<evidence type="ECO:0000259" key="3">
    <source>
        <dbReference type="Pfam" id="PF20152"/>
    </source>
</evidence>
<sequence length="339" mass="37780">MSDDFTAQAPTLSNTLGAVFFGVVSSCILFGVSTLQVYYYYHYYPNDSLLHKGSVAILAVLDSLHLGLSIFTSYHYGVVNFGIQESLGEVLWSIKLLITINVVIVLLVQSLYTYRVWLLGGYHHGILGYLVTAVVLGGFAIGIVLAYETYTINTWSDATNIAWAVEASFAASTLIDIIISIAMCFYLRKSKGRQSELNSRISTLMQYTLSCGVFTSAFSVACLFTFIMIPNSLIFLALSFLLTRLYMNSFMAMMNARERVRRRNNDSSVVLSNHLSSGSSPRVPQRPTSDIENQQDKYDWVDVHVPTLKATAPVHLPHMNGPTIFESQGKAEFAYTRSW</sequence>
<feature type="transmembrane region" description="Helical" evidence="2">
    <location>
        <begin position="53"/>
        <end position="76"/>
    </location>
</feature>
<feature type="transmembrane region" description="Helical" evidence="2">
    <location>
        <begin position="20"/>
        <end position="41"/>
    </location>
</feature>
<gene>
    <name evidence="4" type="ORF">B0H16DRAFT_390396</name>
</gene>
<dbReference type="AlphaFoldDB" id="A0AAD7HGC4"/>
<keyword evidence="2" id="KW-0812">Transmembrane</keyword>
<feature type="transmembrane region" description="Helical" evidence="2">
    <location>
        <begin position="96"/>
        <end position="114"/>
    </location>
</feature>
<dbReference type="Pfam" id="PF20152">
    <property type="entry name" value="DUF6534"/>
    <property type="match status" value="1"/>
</dbReference>
<keyword evidence="2" id="KW-0472">Membrane</keyword>
<reference evidence="4" key="1">
    <citation type="submission" date="2023-03" db="EMBL/GenBank/DDBJ databases">
        <title>Massive genome expansion in bonnet fungi (Mycena s.s.) driven by repeated elements and novel gene families across ecological guilds.</title>
        <authorList>
            <consortium name="Lawrence Berkeley National Laboratory"/>
            <person name="Harder C.B."/>
            <person name="Miyauchi S."/>
            <person name="Viragh M."/>
            <person name="Kuo A."/>
            <person name="Thoen E."/>
            <person name="Andreopoulos B."/>
            <person name="Lu D."/>
            <person name="Skrede I."/>
            <person name="Drula E."/>
            <person name="Henrissat B."/>
            <person name="Morin E."/>
            <person name="Kohler A."/>
            <person name="Barry K."/>
            <person name="LaButti K."/>
            <person name="Morin E."/>
            <person name="Salamov A."/>
            <person name="Lipzen A."/>
            <person name="Mereny Z."/>
            <person name="Hegedus B."/>
            <person name="Baldrian P."/>
            <person name="Stursova M."/>
            <person name="Weitz H."/>
            <person name="Taylor A."/>
            <person name="Grigoriev I.V."/>
            <person name="Nagy L.G."/>
            <person name="Martin F."/>
            <person name="Kauserud H."/>
        </authorList>
    </citation>
    <scope>NUCLEOTIDE SEQUENCE</scope>
    <source>
        <strain evidence="4">CBHHK182m</strain>
    </source>
</reference>
<feature type="transmembrane region" description="Helical" evidence="2">
    <location>
        <begin position="233"/>
        <end position="253"/>
    </location>
</feature>
<dbReference type="PANTHER" id="PTHR40465:SF1">
    <property type="entry name" value="DUF6534 DOMAIN-CONTAINING PROTEIN"/>
    <property type="match status" value="1"/>
</dbReference>
<dbReference type="EMBL" id="JARKIB010000243">
    <property type="protein sequence ID" value="KAJ7720169.1"/>
    <property type="molecule type" value="Genomic_DNA"/>
</dbReference>
<feature type="transmembrane region" description="Helical" evidence="2">
    <location>
        <begin position="167"/>
        <end position="187"/>
    </location>
</feature>
<protein>
    <recommendedName>
        <fullName evidence="3">DUF6534 domain-containing protein</fullName>
    </recommendedName>
</protein>
<dbReference type="InterPro" id="IPR045339">
    <property type="entry name" value="DUF6534"/>
</dbReference>
<dbReference type="Proteomes" id="UP001215598">
    <property type="component" value="Unassembled WGS sequence"/>
</dbReference>
<evidence type="ECO:0000313" key="4">
    <source>
        <dbReference type="EMBL" id="KAJ7720169.1"/>
    </source>
</evidence>
<feature type="transmembrane region" description="Helical" evidence="2">
    <location>
        <begin position="126"/>
        <end position="147"/>
    </location>
</feature>
<feature type="domain" description="DUF6534" evidence="3">
    <location>
        <begin position="172"/>
        <end position="258"/>
    </location>
</feature>